<dbReference type="RefSeq" id="WP_146883223.1">
    <property type="nucleotide sequence ID" value="NZ_BJXB01000004.1"/>
</dbReference>
<reference evidence="1 2" key="1">
    <citation type="submission" date="2019-07" db="EMBL/GenBank/DDBJ databases">
        <title>Whole genome shotgun sequence of Deinococcus cellulosilyticus NBRC 106333.</title>
        <authorList>
            <person name="Hosoyama A."/>
            <person name="Uohara A."/>
            <person name="Ohji S."/>
            <person name="Ichikawa N."/>
        </authorList>
    </citation>
    <scope>NUCLEOTIDE SEQUENCE [LARGE SCALE GENOMIC DNA]</scope>
    <source>
        <strain evidence="1 2">NBRC 106333</strain>
    </source>
</reference>
<dbReference type="EMBL" id="BJXB01000004">
    <property type="protein sequence ID" value="GEM45705.1"/>
    <property type="molecule type" value="Genomic_DNA"/>
</dbReference>
<gene>
    <name evidence="1" type="ORF">DC3_13400</name>
</gene>
<name>A0A511MYN0_DEIC1</name>
<keyword evidence="2" id="KW-1185">Reference proteome</keyword>
<comment type="caution">
    <text evidence="1">The sequence shown here is derived from an EMBL/GenBank/DDBJ whole genome shotgun (WGS) entry which is preliminary data.</text>
</comment>
<dbReference type="Proteomes" id="UP000321306">
    <property type="component" value="Unassembled WGS sequence"/>
</dbReference>
<sequence length="120" mass="13726">MLRLLWARNHLKQAVVLLEHPNPALHLHDLRHHLQQSTRHLFPLLSPEAQQAQLFRPWGPWSLILFHFKLGHVRALVLEAEVLLQGKPSAGQVLEAYQSMQQVHLTVGQHLAELGDVELS</sequence>
<proteinExistence type="predicted"/>
<evidence type="ECO:0000313" key="1">
    <source>
        <dbReference type="EMBL" id="GEM45705.1"/>
    </source>
</evidence>
<accession>A0A511MYN0</accession>
<dbReference type="AlphaFoldDB" id="A0A511MYN0"/>
<evidence type="ECO:0000313" key="2">
    <source>
        <dbReference type="Proteomes" id="UP000321306"/>
    </source>
</evidence>
<protein>
    <submittedName>
        <fullName evidence="1">Uncharacterized protein</fullName>
    </submittedName>
</protein>
<organism evidence="1 2">
    <name type="scientific">Deinococcus cellulosilyticus (strain DSM 18568 / NBRC 106333 / KACC 11606 / 5516J-15)</name>
    <dbReference type="NCBI Taxonomy" id="1223518"/>
    <lineage>
        <taxon>Bacteria</taxon>
        <taxon>Thermotogati</taxon>
        <taxon>Deinococcota</taxon>
        <taxon>Deinococci</taxon>
        <taxon>Deinococcales</taxon>
        <taxon>Deinococcaceae</taxon>
        <taxon>Deinococcus</taxon>
    </lineage>
</organism>